<dbReference type="Pfam" id="PF13639">
    <property type="entry name" value="zf-RING_2"/>
    <property type="match status" value="1"/>
</dbReference>
<feature type="domain" description="RING-type" evidence="5">
    <location>
        <begin position="6"/>
        <end position="46"/>
    </location>
</feature>
<evidence type="ECO:0000256" key="2">
    <source>
        <dbReference type="ARBA" id="ARBA00022833"/>
    </source>
</evidence>
<organism evidence="6 7">
    <name type="scientific">Heterodera trifolii</name>
    <dbReference type="NCBI Taxonomy" id="157864"/>
    <lineage>
        <taxon>Eukaryota</taxon>
        <taxon>Metazoa</taxon>
        <taxon>Ecdysozoa</taxon>
        <taxon>Nematoda</taxon>
        <taxon>Chromadorea</taxon>
        <taxon>Rhabditida</taxon>
        <taxon>Tylenchina</taxon>
        <taxon>Tylenchomorpha</taxon>
        <taxon>Tylenchoidea</taxon>
        <taxon>Heteroderidae</taxon>
        <taxon>Heteroderinae</taxon>
        <taxon>Heterodera</taxon>
    </lineage>
</organism>
<dbReference type="Proteomes" id="UP001620626">
    <property type="component" value="Unassembled WGS sequence"/>
</dbReference>
<evidence type="ECO:0000256" key="4">
    <source>
        <dbReference type="SAM" id="MobiDB-lite"/>
    </source>
</evidence>
<dbReference type="EMBL" id="JBICBT010001315">
    <property type="protein sequence ID" value="KAL3073673.1"/>
    <property type="molecule type" value="Genomic_DNA"/>
</dbReference>
<gene>
    <name evidence="6" type="ORF">niasHT_039213</name>
</gene>
<reference evidence="6 7" key="1">
    <citation type="submission" date="2024-10" db="EMBL/GenBank/DDBJ databases">
        <authorList>
            <person name="Kim D."/>
        </authorList>
    </citation>
    <scope>NUCLEOTIDE SEQUENCE [LARGE SCALE GENOMIC DNA]</scope>
    <source>
        <strain evidence="6">BH-2024</strain>
    </source>
</reference>
<evidence type="ECO:0000313" key="7">
    <source>
        <dbReference type="Proteomes" id="UP001620626"/>
    </source>
</evidence>
<dbReference type="AlphaFoldDB" id="A0ABD2IBZ5"/>
<dbReference type="GO" id="GO:0008270">
    <property type="term" value="F:zinc ion binding"/>
    <property type="evidence" value="ECO:0007669"/>
    <property type="project" value="UniProtKB-KW"/>
</dbReference>
<sequence>MNLGRCSICTLSFDLNDVSALKCGHTYHYQCIDKWIANSKTCPNCRTSNLKRDILKLFFDEGEKSFSQLVQEPANSELLAQLKEAQDVKCVLEKTIKEQHERLTLLEFKLKQQKTKGNELNMQIQRKAQHIATLESQLFDQKVLKETNEKYKRRLVTCEFYDLLMRGGGDEGKIDKYINPNGHPDEAKFLDLMRKQRDEEVKKNKIIIVDLKKERLERCKKQKENDELRKEIEQLRAILEDRGKKRRVDGKAGTSKDSAPNRPRSSFGFSFVEPDDKGQIVHAAKNFAFEGDSSVEFLSASSDKKAPCPPHLEQFDPLFLGGKKKSPQFASSAKKGANRMSLLQEELSEVFSPNLLAHAKKANI</sequence>
<evidence type="ECO:0000256" key="3">
    <source>
        <dbReference type="PROSITE-ProRule" id="PRU00175"/>
    </source>
</evidence>
<dbReference type="PROSITE" id="PS50089">
    <property type="entry name" value="ZF_RING_2"/>
    <property type="match status" value="1"/>
</dbReference>
<name>A0ABD2IBZ5_9BILA</name>
<dbReference type="PANTHER" id="PTHR46569:SF1">
    <property type="entry name" value="E3 UBIQUITIN-PROTEIN LIGASE RFWD3-RELATED"/>
    <property type="match status" value="1"/>
</dbReference>
<dbReference type="PANTHER" id="PTHR46569">
    <property type="entry name" value="E3 UBIQUITIN-PROTEIN LIGASE TRAIP"/>
    <property type="match status" value="1"/>
</dbReference>
<evidence type="ECO:0000259" key="5">
    <source>
        <dbReference type="PROSITE" id="PS50089"/>
    </source>
</evidence>
<feature type="compositionally biased region" description="Polar residues" evidence="4">
    <location>
        <begin position="255"/>
        <end position="268"/>
    </location>
</feature>
<dbReference type="SUPFAM" id="SSF57850">
    <property type="entry name" value="RING/U-box"/>
    <property type="match status" value="1"/>
</dbReference>
<keyword evidence="7" id="KW-1185">Reference proteome</keyword>
<accession>A0ABD2IBZ5</accession>
<dbReference type="InterPro" id="IPR052639">
    <property type="entry name" value="TRAIP_ubiq-protein_ligase"/>
</dbReference>
<keyword evidence="1 3" id="KW-0863">Zinc-finger</keyword>
<keyword evidence="1 3" id="KW-0479">Metal-binding</keyword>
<dbReference type="Gene3D" id="3.30.40.10">
    <property type="entry name" value="Zinc/RING finger domain, C3HC4 (zinc finger)"/>
    <property type="match status" value="1"/>
</dbReference>
<dbReference type="InterPro" id="IPR013083">
    <property type="entry name" value="Znf_RING/FYVE/PHD"/>
</dbReference>
<keyword evidence="2" id="KW-0862">Zinc</keyword>
<comment type="caution">
    <text evidence="6">The sequence shown here is derived from an EMBL/GenBank/DDBJ whole genome shotgun (WGS) entry which is preliminary data.</text>
</comment>
<evidence type="ECO:0000313" key="6">
    <source>
        <dbReference type="EMBL" id="KAL3073673.1"/>
    </source>
</evidence>
<dbReference type="InterPro" id="IPR001841">
    <property type="entry name" value="Znf_RING"/>
</dbReference>
<protein>
    <recommendedName>
        <fullName evidence="5">RING-type domain-containing protein</fullName>
    </recommendedName>
</protein>
<evidence type="ECO:0000256" key="1">
    <source>
        <dbReference type="ARBA" id="ARBA00022771"/>
    </source>
</evidence>
<feature type="region of interest" description="Disordered" evidence="4">
    <location>
        <begin position="243"/>
        <end position="270"/>
    </location>
</feature>
<dbReference type="SMART" id="SM00184">
    <property type="entry name" value="RING"/>
    <property type="match status" value="1"/>
</dbReference>
<proteinExistence type="predicted"/>